<organism evidence="1 2">
    <name type="scientific">Vigna angularis var. angularis</name>
    <dbReference type="NCBI Taxonomy" id="157739"/>
    <lineage>
        <taxon>Eukaryota</taxon>
        <taxon>Viridiplantae</taxon>
        <taxon>Streptophyta</taxon>
        <taxon>Embryophyta</taxon>
        <taxon>Tracheophyta</taxon>
        <taxon>Spermatophyta</taxon>
        <taxon>Magnoliopsida</taxon>
        <taxon>eudicotyledons</taxon>
        <taxon>Gunneridae</taxon>
        <taxon>Pentapetalae</taxon>
        <taxon>rosids</taxon>
        <taxon>fabids</taxon>
        <taxon>Fabales</taxon>
        <taxon>Fabaceae</taxon>
        <taxon>Papilionoideae</taxon>
        <taxon>50 kb inversion clade</taxon>
        <taxon>NPAAA clade</taxon>
        <taxon>indigoferoid/millettioid clade</taxon>
        <taxon>Phaseoleae</taxon>
        <taxon>Vigna</taxon>
    </lineage>
</organism>
<dbReference type="EMBL" id="AP015035">
    <property type="protein sequence ID" value="BAT79231.1"/>
    <property type="molecule type" value="Genomic_DNA"/>
</dbReference>
<proteinExistence type="predicted"/>
<dbReference type="AlphaFoldDB" id="A0A0S3RFN1"/>
<sequence>MHEEIHQKKSCNYSISPQVSVDLTRKSCSPSREIFISGFKSRPMEKVKIHSSILTTHLDYMYALISRYMCTRLKKVISN</sequence>
<protein>
    <submittedName>
        <fullName evidence="1">Uncharacterized protein</fullName>
    </submittedName>
</protein>
<reference evidence="1 2" key="1">
    <citation type="journal article" date="2015" name="Sci. Rep.">
        <title>The power of single molecule real-time sequencing technology in the de novo assembly of a eukaryotic genome.</title>
        <authorList>
            <person name="Sakai H."/>
            <person name="Naito K."/>
            <person name="Ogiso-Tanaka E."/>
            <person name="Takahashi Y."/>
            <person name="Iseki K."/>
            <person name="Muto C."/>
            <person name="Satou K."/>
            <person name="Teruya K."/>
            <person name="Shiroma A."/>
            <person name="Shimoji M."/>
            <person name="Hirano T."/>
            <person name="Itoh T."/>
            <person name="Kaga A."/>
            <person name="Tomooka N."/>
        </authorList>
    </citation>
    <scope>NUCLEOTIDE SEQUENCE [LARGE SCALE GENOMIC DNA]</scope>
    <source>
        <strain evidence="2">cv. Shumari</strain>
    </source>
</reference>
<evidence type="ECO:0000313" key="2">
    <source>
        <dbReference type="Proteomes" id="UP000291084"/>
    </source>
</evidence>
<name>A0A0S3RFN1_PHAAN</name>
<evidence type="ECO:0000313" key="1">
    <source>
        <dbReference type="EMBL" id="BAT79231.1"/>
    </source>
</evidence>
<accession>A0A0S3RFN1</accession>
<gene>
    <name evidence="1" type="primary">Vigan.02G207500</name>
    <name evidence="1" type="ORF">VIGAN_02207500</name>
</gene>
<keyword evidence="2" id="KW-1185">Reference proteome</keyword>
<dbReference type="Proteomes" id="UP000291084">
    <property type="component" value="Chromosome 2"/>
</dbReference>